<dbReference type="STRING" id="282683.SAMN04488105_1228"/>
<dbReference type="InterPro" id="IPR014162">
    <property type="entry name" value="CpoB_C"/>
</dbReference>
<sequence length="281" mass="29281" precursor="true">MRLVAIALCLGLAATAVQAQDSETLADIRQDLTVLKGELLRLKQEMNTTGATGVQVSGGMLDRVNTIEAELQRVTARTEELQHRIDTVVQDGSNRVGDLEFRLCEIEPGCDIGSLGDSPLLGGESTTSSVTAPAPLPGPVQGGQGNQQAGGAQLAVGEETDFRRAQEALASGDFQSAADQFASFRQTFPGSPLEPAALLGEGKALADVGNTREAARRFLDTYANYPESDAAPEALWRLGASLGALGSVSEACVTLSEVSARYPGSASVTDAQAEMGRLGCQ</sequence>
<evidence type="ECO:0000313" key="2">
    <source>
        <dbReference type="EMBL" id="SDF45039.1"/>
    </source>
</evidence>
<dbReference type="Pfam" id="PF13174">
    <property type="entry name" value="TPR_6"/>
    <property type="match status" value="1"/>
</dbReference>
<dbReference type="HAMAP" id="MF_02066">
    <property type="entry name" value="CpoB"/>
    <property type="match status" value="1"/>
</dbReference>
<organism evidence="2 3">
    <name type="scientific">Salipiger thiooxidans</name>
    <dbReference type="NCBI Taxonomy" id="282683"/>
    <lineage>
        <taxon>Bacteria</taxon>
        <taxon>Pseudomonadati</taxon>
        <taxon>Pseudomonadota</taxon>
        <taxon>Alphaproteobacteria</taxon>
        <taxon>Rhodobacterales</taxon>
        <taxon>Roseobacteraceae</taxon>
        <taxon>Salipiger</taxon>
    </lineage>
</organism>
<keyword evidence="1" id="KW-0132">Cell division</keyword>
<proteinExistence type="inferred from homology"/>
<keyword evidence="3" id="KW-1185">Reference proteome</keyword>
<accession>A0A1G7L7N4</accession>
<dbReference type="RefSeq" id="WP_089963417.1">
    <property type="nucleotide sequence ID" value="NZ_FNAV01000022.1"/>
</dbReference>
<dbReference type="InterPro" id="IPR034706">
    <property type="entry name" value="CpoB"/>
</dbReference>
<dbReference type="Gene3D" id="1.25.40.10">
    <property type="entry name" value="Tetratricopeptide repeat domain"/>
    <property type="match status" value="1"/>
</dbReference>
<dbReference type="GO" id="GO:0030288">
    <property type="term" value="C:outer membrane-bounded periplasmic space"/>
    <property type="evidence" value="ECO:0007669"/>
    <property type="project" value="UniProtKB-UniRule"/>
</dbReference>
<dbReference type="InterPro" id="IPR011990">
    <property type="entry name" value="TPR-like_helical_dom_sf"/>
</dbReference>
<comment type="subcellular location">
    <subcellularLocation>
        <location evidence="1">Periplasm</location>
    </subcellularLocation>
</comment>
<dbReference type="InterPro" id="IPR019734">
    <property type="entry name" value="TPR_rpt"/>
</dbReference>
<comment type="function">
    <text evidence="1">Mediates coordination of peptidoglycan synthesis and outer membrane constriction during cell division.</text>
</comment>
<dbReference type="EMBL" id="FNAV01000022">
    <property type="protein sequence ID" value="SDF45039.1"/>
    <property type="molecule type" value="Genomic_DNA"/>
</dbReference>
<gene>
    <name evidence="1" type="primary">cpoB</name>
    <name evidence="2" type="ORF">SAMN04488105_1228</name>
</gene>
<evidence type="ECO:0000256" key="1">
    <source>
        <dbReference type="HAMAP-Rule" id="MF_02066"/>
    </source>
</evidence>
<keyword evidence="1" id="KW-0574">Periplasm</keyword>
<dbReference type="Proteomes" id="UP000198994">
    <property type="component" value="Unassembled WGS sequence"/>
</dbReference>
<feature type="chain" id="PRO_5011801203" description="Cell division coordinator CpoB" evidence="1">
    <location>
        <begin position="20"/>
        <end position="281"/>
    </location>
</feature>
<comment type="similarity">
    <text evidence="1">Belongs to the CpoB family.</text>
</comment>
<dbReference type="AlphaFoldDB" id="A0A1G7L7N4"/>
<feature type="signal peptide" evidence="1">
    <location>
        <begin position="1"/>
        <end position="19"/>
    </location>
</feature>
<keyword evidence="1" id="KW-0175">Coiled coil</keyword>
<protein>
    <recommendedName>
        <fullName evidence="1">Cell division coordinator CpoB</fullName>
    </recommendedName>
</protein>
<reference evidence="3" key="1">
    <citation type="submission" date="2016-10" db="EMBL/GenBank/DDBJ databases">
        <authorList>
            <person name="Varghese N."/>
            <person name="Submissions S."/>
        </authorList>
    </citation>
    <scope>NUCLEOTIDE SEQUENCE [LARGE SCALE GENOMIC DNA]</scope>
    <source>
        <strain evidence="3">DSM 10146</strain>
    </source>
</reference>
<feature type="coiled-coil region" evidence="1">
    <location>
        <begin position="25"/>
        <end position="84"/>
    </location>
</feature>
<keyword evidence="1" id="KW-0131">Cell cycle</keyword>
<name>A0A1G7L7N4_9RHOB</name>
<dbReference type="OrthoDB" id="9763909at2"/>
<dbReference type="GO" id="GO:0043093">
    <property type="term" value="P:FtsZ-dependent cytokinesis"/>
    <property type="evidence" value="ECO:0007669"/>
    <property type="project" value="UniProtKB-UniRule"/>
</dbReference>
<dbReference type="NCBIfam" id="TIGR02795">
    <property type="entry name" value="tol_pal_ybgF"/>
    <property type="match status" value="1"/>
</dbReference>
<keyword evidence="1" id="KW-0732">Signal</keyword>
<dbReference type="SUPFAM" id="SSF48452">
    <property type="entry name" value="TPR-like"/>
    <property type="match status" value="1"/>
</dbReference>
<evidence type="ECO:0000313" key="3">
    <source>
        <dbReference type="Proteomes" id="UP000198994"/>
    </source>
</evidence>